<keyword evidence="1" id="KW-0175">Coiled coil</keyword>
<name>A0ABR8DRB6_9NOSO</name>
<sequence length="95" mass="11010">MTRCAISYLLKNGCKIKDKEEDAKKFTQRRRKLEIQIERLREQLEARIPKGRDLTDAKWLETIVVATHNVPTNESEAKSWQDSLLRQSSKTPLAG</sequence>
<accession>A0ABR8DRB6</accession>
<evidence type="ECO:0000313" key="4">
    <source>
        <dbReference type="Proteomes" id="UP000623440"/>
    </source>
</evidence>
<evidence type="ECO:0000313" key="3">
    <source>
        <dbReference type="EMBL" id="MBD2532007.1"/>
    </source>
</evidence>
<organism evidence="3 4">
    <name type="scientific">Nostoc flagelliforme FACHB-838</name>
    <dbReference type="NCBI Taxonomy" id="2692904"/>
    <lineage>
        <taxon>Bacteria</taxon>
        <taxon>Bacillati</taxon>
        <taxon>Cyanobacteriota</taxon>
        <taxon>Cyanophyceae</taxon>
        <taxon>Nostocales</taxon>
        <taxon>Nostocaceae</taxon>
        <taxon>Nostoc</taxon>
    </lineage>
</organism>
<proteinExistence type="predicted"/>
<feature type="coiled-coil region" evidence="1">
    <location>
        <begin position="16"/>
        <end position="43"/>
    </location>
</feature>
<dbReference type="RefSeq" id="WP_190942662.1">
    <property type="nucleotide sequence ID" value="NZ_JACJSI010000046.1"/>
</dbReference>
<keyword evidence="4" id="KW-1185">Reference proteome</keyword>
<evidence type="ECO:0000256" key="1">
    <source>
        <dbReference type="SAM" id="Coils"/>
    </source>
</evidence>
<dbReference type="EMBL" id="JACJSI010000046">
    <property type="protein sequence ID" value="MBD2532007.1"/>
    <property type="molecule type" value="Genomic_DNA"/>
</dbReference>
<protein>
    <recommendedName>
        <fullName evidence="5">Transposase</fullName>
    </recommendedName>
</protein>
<reference evidence="3 4" key="1">
    <citation type="journal article" date="2020" name="ISME J.">
        <title>Comparative genomics reveals insights into cyanobacterial evolution and habitat adaptation.</title>
        <authorList>
            <person name="Chen M.Y."/>
            <person name="Teng W.K."/>
            <person name="Zhao L."/>
            <person name="Hu C.X."/>
            <person name="Zhou Y.K."/>
            <person name="Han B.P."/>
            <person name="Song L.R."/>
            <person name="Shu W.S."/>
        </authorList>
    </citation>
    <scope>NUCLEOTIDE SEQUENCE [LARGE SCALE GENOMIC DNA]</scope>
    <source>
        <strain evidence="3 4">FACHB-838</strain>
    </source>
</reference>
<dbReference type="Proteomes" id="UP000623440">
    <property type="component" value="Unassembled WGS sequence"/>
</dbReference>
<gene>
    <name evidence="3" type="ORF">H6G97_21410</name>
</gene>
<evidence type="ECO:0000256" key="2">
    <source>
        <dbReference type="SAM" id="MobiDB-lite"/>
    </source>
</evidence>
<evidence type="ECO:0008006" key="5">
    <source>
        <dbReference type="Google" id="ProtNLM"/>
    </source>
</evidence>
<comment type="caution">
    <text evidence="3">The sequence shown here is derived from an EMBL/GenBank/DDBJ whole genome shotgun (WGS) entry which is preliminary data.</text>
</comment>
<feature type="region of interest" description="Disordered" evidence="2">
    <location>
        <begin position="72"/>
        <end position="95"/>
    </location>
</feature>